<keyword evidence="3" id="KW-1185">Reference proteome</keyword>
<evidence type="ECO:0000256" key="1">
    <source>
        <dbReference type="SAM" id="MobiDB-lite"/>
    </source>
</evidence>
<protein>
    <recommendedName>
        <fullName evidence="4">NADH dehydrogenase [ubiquinone] flavoprotein 3, mitochondrial</fullName>
    </recommendedName>
</protein>
<name>A0A8S4A310_9EUPU</name>
<evidence type="ECO:0008006" key="4">
    <source>
        <dbReference type="Google" id="ProtNLM"/>
    </source>
</evidence>
<accession>A0A8S4A310</accession>
<dbReference type="GO" id="GO:0005739">
    <property type="term" value="C:mitochondrion"/>
    <property type="evidence" value="ECO:0007669"/>
    <property type="project" value="InterPro"/>
</dbReference>
<dbReference type="GO" id="GO:0045271">
    <property type="term" value="C:respiratory chain complex I"/>
    <property type="evidence" value="ECO:0007669"/>
    <property type="project" value="InterPro"/>
</dbReference>
<dbReference type="EMBL" id="CAJHNH020006224">
    <property type="protein sequence ID" value="CAG5133466.1"/>
    <property type="molecule type" value="Genomic_DNA"/>
</dbReference>
<dbReference type="Proteomes" id="UP000678393">
    <property type="component" value="Unassembled WGS sequence"/>
</dbReference>
<gene>
    <name evidence="2" type="ORF">CUNI_LOCUS19024</name>
</gene>
<reference evidence="2" key="1">
    <citation type="submission" date="2021-04" db="EMBL/GenBank/DDBJ databases">
        <authorList>
            <consortium name="Molecular Ecology Group"/>
        </authorList>
    </citation>
    <scope>NUCLEOTIDE SEQUENCE</scope>
</reference>
<dbReference type="InterPro" id="IPR026193">
    <property type="entry name" value="NDUFV3"/>
</dbReference>
<sequence>MSLHAIRSLSRAWSAELCRYVASISRSQSSVSSVPRRFVSQHSSRGTEVEEEPILPPSSPVRRKPAQKVKAVEAGDTYKAGEEYYSFGPYTFYEVEDKLVKHRQPQISSSEKMKIFCMDKLAIADDEKPRRLLPEEYGYLVEWPREEKPKPKYKPMYSVMENKYGLNYDPDKGGVCQDRIPL</sequence>
<dbReference type="AlphaFoldDB" id="A0A8S4A310"/>
<proteinExistence type="predicted"/>
<evidence type="ECO:0000313" key="2">
    <source>
        <dbReference type="EMBL" id="CAG5133466.1"/>
    </source>
</evidence>
<feature type="region of interest" description="Disordered" evidence="1">
    <location>
        <begin position="40"/>
        <end position="63"/>
    </location>
</feature>
<dbReference type="Pfam" id="PF15880">
    <property type="entry name" value="NDUFV3"/>
    <property type="match status" value="1"/>
</dbReference>
<dbReference type="OrthoDB" id="6113263at2759"/>
<organism evidence="2 3">
    <name type="scientific">Candidula unifasciata</name>
    <dbReference type="NCBI Taxonomy" id="100452"/>
    <lineage>
        <taxon>Eukaryota</taxon>
        <taxon>Metazoa</taxon>
        <taxon>Spiralia</taxon>
        <taxon>Lophotrochozoa</taxon>
        <taxon>Mollusca</taxon>
        <taxon>Gastropoda</taxon>
        <taxon>Heterobranchia</taxon>
        <taxon>Euthyneura</taxon>
        <taxon>Panpulmonata</taxon>
        <taxon>Eupulmonata</taxon>
        <taxon>Stylommatophora</taxon>
        <taxon>Helicina</taxon>
        <taxon>Helicoidea</taxon>
        <taxon>Geomitridae</taxon>
        <taxon>Candidula</taxon>
    </lineage>
</organism>
<evidence type="ECO:0000313" key="3">
    <source>
        <dbReference type="Proteomes" id="UP000678393"/>
    </source>
</evidence>
<comment type="caution">
    <text evidence="2">The sequence shown here is derived from an EMBL/GenBank/DDBJ whole genome shotgun (WGS) entry which is preliminary data.</text>
</comment>